<dbReference type="FunFam" id="1.10.10.10:FF:000001">
    <property type="entry name" value="LysR family transcriptional regulator"/>
    <property type="match status" value="1"/>
</dbReference>
<gene>
    <name evidence="6" type="ORF">KC820_02875</name>
</gene>
<evidence type="ECO:0000256" key="2">
    <source>
        <dbReference type="ARBA" id="ARBA00023015"/>
    </source>
</evidence>
<dbReference type="AlphaFoldDB" id="A0A941HRY5"/>
<comment type="caution">
    <text evidence="6">The sequence shown here is derived from an EMBL/GenBank/DDBJ whole genome shotgun (WGS) entry which is preliminary data.</text>
</comment>
<dbReference type="RefSeq" id="WP_212367857.1">
    <property type="nucleotide sequence ID" value="NZ_JAGSIE010000007.1"/>
</dbReference>
<reference evidence="6 7" key="1">
    <citation type="submission" date="2021-04" db="EMBL/GenBank/DDBJ databases">
        <title>Allobacillus sp. nov. SKP8-2 isolated from shrimp paste.</title>
        <authorList>
            <person name="Tanasupawat S."/>
            <person name="Yiamsombat S."/>
            <person name="Kanchanasin P."/>
            <person name="Kuncharoen N."/>
        </authorList>
    </citation>
    <scope>NUCLEOTIDE SEQUENCE [LARGE SCALE GENOMIC DNA]</scope>
    <source>
        <strain evidence="6 7">SKP8-2</strain>
    </source>
</reference>
<keyword evidence="7" id="KW-1185">Reference proteome</keyword>
<evidence type="ECO:0000256" key="4">
    <source>
        <dbReference type="ARBA" id="ARBA00023163"/>
    </source>
</evidence>
<dbReference type="CDD" id="cd08434">
    <property type="entry name" value="PBP2_GltC_like"/>
    <property type="match status" value="1"/>
</dbReference>
<keyword evidence="4" id="KW-0804">Transcription</keyword>
<dbReference type="InterPro" id="IPR000847">
    <property type="entry name" value="LysR_HTH_N"/>
</dbReference>
<dbReference type="InterPro" id="IPR036388">
    <property type="entry name" value="WH-like_DNA-bd_sf"/>
</dbReference>
<dbReference type="PROSITE" id="PS50931">
    <property type="entry name" value="HTH_LYSR"/>
    <property type="match status" value="1"/>
</dbReference>
<dbReference type="Gene3D" id="3.40.190.290">
    <property type="match status" value="1"/>
</dbReference>
<dbReference type="InterPro" id="IPR005119">
    <property type="entry name" value="LysR_subst-bd"/>
</dbReference>
<proteinExistence type="inferred from homology"/>
<accession>A0A941HRY5</accession>
<dbReference type="PANTHER" id="PTHR30346:SF28">
    <property type="entry name" value="HTH-TYPE TRANSCRIPTIONAL REGULATOR CYNR"/>
    <property type="match status" value="1"/>
</dbReference>
<keyword evidence="2" id="KW-0805">Transcription regulation</keyword>
<evidence type="ECO:0000313" key="6">
    <source>
        <dbReference type="EMBL" id="MBR7553091.1"/>
    </source>
</evidence>
<evidence type="ECO:0000259" key="5">
    <source>
        <dbReference type="PROSITE" id="PS50931"/>
    </source>
</evidence>
<comment type="similarity">
    <text evidence="1">Belongs to the LysR transcriptional regulatory family.</text>
</comment>
<evidence type="ECO:0000256" key="3">
    <source>
        <dbReference type="ARBA" id="ARBA00023125"/>
    </source>
</evidence>
<dbReference type="Gene3D" id="1.10.10.10">
    <property type="entry name" value="Winged helix-like DNA-binding domain superfamily/Winged helix DNA-binding domain"/>
    <property type="match status" value="1"/>
</dbReference>
<organism evidence="6 7">
    <name type="scientific">Allobacillus saliphilus</name>
    <dbReference type="NCBI Taxonomy" id="2912308"/>
    <lineage>
        <taxon>Bacteria</taxon>
        <taxon>Bacillati</taxon>
        <taxon>Bacillota</taxon>
        <taxon>Bacilli</taxon>
        <taxon>Bacillales</taxon>
        <taxon>Bacillaceae</taxon>
        <taxon>Allobacillus</taxon>
    </lineage>
</organism>
<sequence>MEFRQLEYFMEVAKREHMTDAAEELHVSQSSVSRSIYNLEEELGVKLFIREGRNVRLTPTGQIFLERATQIYNLAEESKREIKESLNPHSGTVRIAFPISLAAHTLPSIIYSFRKKYPEAKFEMNNALFHDLIGGVKKGDYNMAITSPIPNDEQDSQIKSRTLFREEIVALLPLHHPLAKKKEISLLELKDDPFCILPESYMFHQLVLDSCRNAGFEPEIAFEGTDIDALKGLVSAGLGVALMPEMTLIDNIPRTAAAVRINDPVIHRPVGVIIPTQRQLLPTEQLFYDFLHEYFERLDQFRA</sequence>
<feature type="domain" description="HTH lysR-type" evidence="5">
    <location>
        <begin position="1"/>
        <end position="58"/>
    </location>
</feature>
<evidence type="ECO:0000313" key="7">
    <source>
        <dbReference type="Proteomes" id="UP000675431"/>
    </source>
</evidence>
<dbReference type="InterPro" id="IPR036390">
    <property type="entry name" value="WH_DNA-bd_sf"/>
</dbReference>
<dbReference type="GO" id="GO:0032993">
    <property type="term" value="C:protein-DNA complex"/>
    <property type="evidence" value="ECO:0007669"/>
    <property type="project" value="TreeGrafter"/>
</dbReference>
<protein>
    <submittedName>
        <fullName evidence="6">LysR family transcriptional regulator</fullName>
    </submittedName>
</protein>
<dbReference type="GO" id="GO:0003677">
    <property type="term" value="F:DNA binding"/>
    <property type="evidence" value="ECO:0007669"/>
    <property type="project" value="UniProtKB-KW"/>
</dbReference>
<dbReference type="SUPFAM" id="SSF46785">
    <property type="entry name" value="Winged helix' DNA-binding domain"/>
    <property type="match status" value="1"/>
</dbReference>
<dbReference type="SUPFAM" id="SSF53850">
    <property type="entry name" value="Periplasmic binding protein-like II"/>
    <property type="match status" value="1"/>
</dbReference>
<dbReference type="PRINTS" id="PR00039">
    <property type="entry name" value="HTHLYSR"/>
</dbReference>
<dbReference type="GO" id="GO:0003700">
    <property type="term" value="F:DNA-binding transcription factor activity"/>
    <property type="evidence" value="ECO:0007669"/>
    <property type="project" value="InterPro"/>
</dbReference>
<dbReference type="PANTHER" id="PTHR30346">
    <property type="entry name" value="TRANSCRIPTIONAL DUAL REGULATOR HCAR-RELATED"/>
    <property type="match status" value="1"/>
</dbReference>
<evidence type="ECO:0000256" key="1">
    <source>
        <dbReference type="ARBA" id="ARBA00009437"/>
    </source>
</evidence>
<dbReference type="Pfam" id="PF03466">
    <property type="entry name" value="LysR_substrate"/>
    <property type="match status" value="1"/>
</dbReference>
<keyword evidence="3" id="KW-0238">DNA-binding</keyword>
<dbReference type="EMBL" id="JAGSIE010000007">
    <property type="protein sequence ID" value="MBR7553091.1"/>
    <property type="molecule type" value="Genomic_DNA"/>
</dbReference>
<dbReference type="Proteomes" id="UP000675431">
    <property type="component" value="Unassembled WGS sequence"/>
</dbReference>
<name>A0A941HRY5_9BACI</name>
<dbReference type="Pfam" id="PF00126">
    <property type="entry name" value="HTH_1"/>
    <property type="match status" value="1"/>
</dbReference>